<dbReference type="Pfam" id="PF00754">
    <property type="entry name" value="F5_F8_type_C"/>
    <property type="match status" value="1"/>
</dbReference>
<organism evidence="3 4">
    <name type="scientific">Aestuariibaculum suncheonense</name>
    <dbReference type="NCBI Taxonomy" id="1028745"/>
    <lineage>
        <taxon>Bacteria</taxon>
        <taxon>Pseudomonadati</taxon>
        <taxon>Bacteroidota</taxon>
        <taxon>Flavobacteriia</taxon>
        <taxon>Flavobacteriales</taxon>
        <taxon>Flavobacteriaceae</taxon>
    </lineage>
</organism>
<dbReference type="InterPro" id="IPR028974">
    <property type="entry name" value="TSP_type-3_rpt"/>
</dbReference>
<dbReference type="SUPFAM" id="SSF103647">
    <property type="entry name" value="TSP type-3 repeat"/>
    <property type="match status" value="1"/>
</dbReference>
<keyword evidence="1" id="KW-0732">Signal</keyword>
<dbReference type="NCBIfam" id="TIGR04183">
    <property type="entry name" value="Por_Secre_tail"/>
    <property type="match status" value="1"/>
</dbReference>
<accession>A0A8J6QC17</accession>
<protein>
    <submittedName>
        <fullName evidence="3">Discoidin domain-containing protein</fullName>
    </submittedName>
</protein>
<dbReference type="EMBL" id="JACVXC010000001">
    <property type="protein sequence ID" value="MBD0834800.1"/>
    <property type="molecule type" value="Genomic_DNA"/>
</dbReference>
<reference evidence="3" key="2">
    <citation type="submission" date="2020-09" db="EMBL/GenBank/DDBJ databases">
        <authorList>
            <person name="Wu Z."/>
        </authorList>
    </citation>
    <scope>NUCLEOTIDE SEQUENCE</scope>
    <source>
        <strain evidence="3">SC17</strain>
    </source>
</reference>
<sequence>RLYGAYMSASSSKPEYLAKYANDGKSDTRWESESTGAGQWLMLDLGSYEQVTSVTINEAFNAVANWKLEYWAGTEWQELTAGTNLGAEKIISFEAVNTRKLRFTVIDMLAGQENASVSFTVFKVGGAPSNDSDNDGVLNDQDLCPNTKEGIVVGLTGCELFTLPANNFEIETIGETCANKGNGKIVIKAIESQSYVATINGNDYNFVQNLTIDNLGPNTYDLCISIVDKGFEQCYQVNIESGTSISGKISLVKDKATVNIENGTAPFSVMKNNEIVFQTDQKSFSLHVEHGDEIQIKSDTACEGVISESIDLYGSIKTYPNPTKGLFEIEIPISSEQVSIDIYDIHSRLLSSKVYSIHSNKVQVNISDKPQGIYFVRINTKKPMFFNVIKK</sequence>
<dbReference type="SUPFAM" id="SSF49785">
    <property type="entry name" value="Galactose-binding domain-like"/>
    <property type="match status" value="1"/>
</dbReference>
<proteinExistence type="predicted"/>
<dbReference type="RefSeq" id="WP_188215255.1">
    <property type="nucleotide sequence ID" value="NZ_JACVXC010000001.1"/>
</dbReference>
<dbReference type="InterPro" id="IPR026444">
    <property type="entry name" value="Secre_tail"/>
</dbReference>
<dbReference type="Pfam" id="PF18962">
    <property type="entry name" value="Por_Secre_tail"/>
    <property type="match status" value="1"/>
</dbReference>
<feature type="domain" description="F5/8 type C" evidence="2">
    <location>
        <begin position="1"/>
        <end position="124"/>
    </location>
</feature>
<keyword evidence="4" id="KW-1185">Reference proteome</keyword>
<dbReference type="PROSITE" id="PS50022">
    <property type="entry name" value="FA58C_3"/>
    <property type="match status" value="1"/>
</dbReference>
<evidence type="ECO:0000313" key="4">
    <source>
        <dbReference type="Proteomes" id="UP000602057"/>
    </source>
</evidence>
<dbReference type="Gene3D" id="2.60.120.260">
    <property type="entry name" value="Galactose-binding domain-like"/>
    <property type="match status" value="1"/>
</dbReference>
<dbReference type="InterPro" id="IPR000421">
    <property type="entry name" value="FA58C"/>
</dbReference>
<evidence type="ECO:0000259" key="2">
    <source>
        <dbReference type="PROSITE" id="PS50022"/>
    </source>
</evidence>
<name>A0A8J6QC17_9FLAO</name>
<evidence type="ECO:0000313" key="3">
    <source>
        <dbReference type="EMBL" id="MBD0834800.1"/>
    </source>
</evidence>
<feature type="non-terminal residue" evidence="3">
    <location>
        <position position="1"/>
    </location>
</feature>
<gene>
    <name evidence="3" type="ORF">ICJ84_05090</name>
</gene>
<reference evidence="3" key="1">
    <citation type="journal article" date="2013" name="Int. J. Syst. Evol. Microbiol.">
        <title>Aestuariibaculum suncheonense gen. nov., sp. nov., a marine bacterium of the family Flavobacteriaceae isolated from a tidal flat and emended descriptions of the genera Gaetbulibacter and Tamlana.</title>
        <authorList>
            <person name="Jeong S.H."/>
            <person name="Park M.S."/>
            <person name="Jin H.M."/>
            <person name="Lee K."/>
            <person name="Park W."/>
            <person name="Jeon C.O."/>
        </authorList>
    </citation>
    <scope>NUCLEOTIDE SEQUENCE</scope>
    <source>
        <strain evidence="3">SC17</strain>
    </source>
</reference>
<dbReference type="AlphaFoldDB" id="A0A8J6QC17"/>
<comment type="caution">
    <text evidence="3">The sequence shown here is derived from an EMBL/GenBank/DDBJ whole genome shotgun (WGS) entry which is preliminary data.</text>
</comment>
<dbReference type="InterPro" id="IPR008979">
    <property type="entry name" value="Galactose-bd-like_sf"/>
</dbReference>
<evidence type="ECO:0000256" key="1">
    <source>
        <dbReference type="ARBA" id="ARBA00022729"/>
    </source>
</evidence>
<dbReference type="GO" id="GO:0005509">
    <property type="term" value="F:calcium ion binding"/>
    <property type="evidence" value="ECO:0007669"/>
    <property type="project" value="InterPro"/>
</dbReference>
<dbReference type="Proteomes" id="UP000602057">
    <property type="component" value="Unassembled WGS sequence"/>
</dbReference>